<dbReference type="VEuPathDB" id="FungiDB:PSTT_14240"/>
<keyword evidence="2" id="KW-1185">Reference proteome</keyword>
<gene>
    <name evidence="1" type="ORF">PSTT_14240</name>
</gene>
<reference evidence="1" key="1">
    <citation type="submission" date="2017-12" db="EMBL/GenBank/DDBJ databases">
        <title>Gene loss provides genomic basis for host adaptation in cereal stripe rust fungi.</title>
        <authorList>
            <person name="Xia C."/>
        </authorList>
    </citation>
    <scope>NUCLEOTIDE SEQUENCE [LARGE SCALE GENOMIC DNA]</scope>
    <source>
        <strain evidence="1">93-210</strain>
    </source>
</reference>
<accession>A0A2S4UN84</accession>
<dbReference type="Proteomes" id="UP000239156">
    <property type="component" value="Unassembled WGS sequence"/>
</dbReference>
<dbReference type="VEuPathDB" id="FungiDB:PSHT_12214"/>
<dbReference type="AlphaFoldDB" id="A0A2S4UN84"/>
<comment type="caution">
    <text evidence="1">The sequence shown here is derived from an EMBL/GenBank/DDBJ whole genome shotgun (WGS) entry which is preliminary data.</text>
</comment>
<feature type="non-terminal residue" evidence="1">
    <location>
        <position position="172"/>
    </location>
</feature>
<evidence type="ECO:0000313" key="2">
    <source>
        <dbReference type="Proteomes" id="UP000239156"/>
    </source>
</evidence>
<feature type="non-terminal residue" evidence="1">
    <location>
        <position position="1"/>
    </location>
</feature>
<sequence>WYLIFYENVFFDKFQGHTRNHCSRTPGRAEQQADYSMFHSRCRPINDRPPTRKLLPSEGCPKLVVENDPETCHALYIKDNGCFSLSYGLISADDPPATICLFVMSHAQHLRNGEHDAFIKKLVSFFGCEMPLPDGLVISARVRLVFTCGDRAWIKFSAHEGPNGLMVAEDQS</sequence>
<name>A0A2S4UN84_9BASI</name>
<dbReference type="EMBL" id="PKSL01000218">
    <property type="protein sequence ID" value="POV98729.1"/>
    <property type="molecule type" value="Genomic_DNA"/>
</dbReference>
<organism evidence="1 2">
    <name type="scientific">Puccinia striiformis</name>
    <dbReference type="NCBI Taxonomy" id="27350"/>
    <lineage>
        <taxon>Eukaryota</taxon>
        <taxon>Fungi</taxon>
        <taxon>Dikarya</taxon>
        <taxon>Basidiomycota</taxon>
        <taxon>Pucciniomycotina</taxon>
        <taxon>Pucciniomycetes</taxon>
        <taxon>Pucciniales</taxon>
        <taxon>Pucciniaceae</taxon>
        <taxon>Puccinia</taxon>
    </lineage>
</organism>
<evidence type="ECO:0000313" key="1">
    <source>
        <dbReference type="EMBL" id="POV98729.1"/>
    </source>
</evidence>
<proteinExistence type="predicted"/>
<protein>
    <submittedName>
        <fullName evidence="1">Uncharacterized protein</fullName>
    </submittedName>
</protein>